<keyword evidence="4" id="KW-1185">Reference proteome</keyword>
<feature type="transmembrane region" description="Helical" evidence="2">
    <location>
        <begin position="318"/>
        <end position="337"/>
    </location>
</feature>
<evidence type="ECO:0000256" key="2">
    <source>
        <dbReference type="SAM" id="Phobius"/>
    </source>
</evidence>
<reference evidence="3 4" key="1">
    <citation type="submission" date="2018-01" db="EMBL/GenBank/DDBJ databases">
        <title>Draft genome Sequence of streptomyces globosus LZH-48.</title>
        <authorList>
            <person name="Ran K."/>
            <person name="Li Z."/>
            <person name="Wei S."/>
            <person name="Dong R."/>
        </authorList>
    </citation>
    <scope>NUCLEOTIDE SEQUENCE [LARGE SCALE GENOMIC DNA]</scope>
    <source>
        <strain evidence="3 4">LZH-48</strain>
    </source>
</reference>
<feature type="transmembrane region" description="Helical" evidence="2">
    <location>
        <begin position="349"/>
        <end position="370"/>
    </location>
</feature>
<evidence type="ECO:0000313" key="4">
    <source>
        <dbReference type="Proteomes" id="UP000252004"/>
    </source>
</evidence>
<name>A0A344U1T1_9ACTN</name>
<feature type="region of interest" description="Disordered" evidence="1">
    <location>
        <begin position="1"/>
        <end position="23"/>
    </location>
</feature>
<dbReference type="EMBL" id="CP030862">
    <property type="protein sequence ID" value="AXE24852.1"/>
    <property type="molecule type" value="Genomic_DNA"/>
</dbReference>
<feature type="transmembrane region" description="Helical" evidence="2">
    <location>
        <begin position="200"/>
        <end position="225"/>
    </location>
</feature>
<keyword evidence="2" id="KW-1133">Transmembrane helix</keyword>
<gene>
    <name evidence="3" type="ORF">C0216_16575</name>
</gene>
<organism evidence="3 4">
    <name type="scientific">Streptomyces globosus</name>
    <dbReference type="NCBI Taxonomy" id="68209"/>
    <lineage>
        <taxon>Bacteria</taxon>
        <taxon>Bacillati</taxon>
        <taxon>Actinomycetota</taxon>
        <taxon>Actinomycetes</taxon>
        <taxon>Kitasatosporales</taxon>
        <taxon>Streptomycetaceae</taxon>
        <taxon>Streptomyces</taxon>
    </lineage>
</organism>
<feature type="transmembrane region" description="Helical" evidence="2">
    <location>
        <begin position="156"/>
        <end position="188"/>
    </location>
</feature>
<feature type="compositionally biased region" description="Low complexity" evidence="1">
    <location>
        <begin position="1"/>
        <end position="13"/>
    </location>
</feature>
<feature type="transmembrane region" description="Helical" evidence="2">
    <location>
        <begin position="237"/>
        <end position="256"/>
    </location>
</feature>
<dbReference type="Proteomes" id="UP000252004">
    <property type="component" value="Chromosome"/>
</dbReference>
<keyword evidence="2" id="KW-0472">Membrane</keyword>
<evidence type="ECO:0000256" key="1">
    <source>
        <dbReference type="SAM" id="MobiDB-lite"/>
    </source>
</evidence>
<evidence type="ECO:0008006" key="5">
    <source>
        <dbReference type="Google" id="ProtNLM"/>
    </source>
</evidence>
<dbReference type="OrthoDB" id="151635at2"/>
<feature type="transmembrane region" description="Helical" evidence="2">
    <location>
        <begin position="123"/>
        <end position="144"/>
    </location>
</feature>
<sequence>MTGAAAPSSAAHPAGPPRPPRPGRVRGLLPPVAAWLAANLATWLVAALSAASDGSRIAYWSTAARRRWDAEHYLSIARAGYELFPCRERHPDFADVLCGNTAWFPGYPMAVRAVSATGLPYEAAAAVVTEASLLGMFVLLWRLLGDRPGRAGGLTLAIGAVFPGGIYFHALFPLAAGTLALLVCVAGVRRGSWPVAAAGGFAAAACHLVGAAAVGMLLLSALFAWRGDSRPVRCAKAAGSAAAAACGVLWAKWLMWQGTGRWDAYEALQASSYGQGGLRLPFEEILNAYDFPFADWYRPEGPLPWLVEHGLAAHRGQLWLNAVFVLLVLAAAAARLVRQRRLDTAEWAALVLVLAVFWTPFLAGAGMSWYRNHAQMFVGLLLARHLPRWVQVLLLAACAAQYALLGAMFFAGVLV</sequence>
<evidence type="ECO:0000313" key="3">
    <source>
        <dbReference type="EMBL" id="AXE24852.1"/>
    </source>
</evidence>
<dbReference type="AlphaFoldDB" id="A0A344U1T1"/>
<feature type="transmembrane region" description="Helical" evidence="2">
    <location>
        <begin position="28"/>
        <end position="51"/>
    </location>
</feature>
<dbReference type="RefSeq" id="WP_114056041.1">
    <property type="nucleotide sequence ID" value="NZ_CP030862.1"/>
</dbReference>
<accession>A0A344U1T1</accession>
<dbReference type="KEGG" id="sgz:C0216_16575"/>
<keyword evidence="2" id="KW-0812">Transmembrane</keyword>
<proteinExistence type="predicted"/>
<feature type="transmembrane region" description="Helical" evidence="2">
    <location>
        <begin position="390"/>
        <end position="414"/>
    </location>
</feature>
<protein>
    <recommendedName>
        <fullName evidence="5">Glycosyltransferase RgtA/B/C/D-like domain-containing protein</fullName>
    </recommendedName>
</protein>